<protein>
    <submittedName>
        <fullName evidence="1">Uncharacterized protein</fullName>
    </submittedName>
</protein>
<dbReference type="RefSeq" id="WP_014089120.1">
    <property type="nucleotide sequence ID" value="NZ_JAJITJ010000074.1"/>
</dbReference>
<organism evidence="1 2">
    <name type="scientific">Xanthomonas euvesicatoria pv. euvesicatoria</name>
    <dbReference type="NCBI Taxonomy" id="2753541"/>
    <lineage>
        <taxon>Bacteria</taxon>
        <taxon>Pseudomonadati</taxon>
        <taxon>Pseudomonadota</taxon>
        <taxon>Gammaproteobacteria</taxon>
        <taxon>Lysobacterales</taxon>
        <taxon>Lysobacteraceae</taxon>
        <taxon>Xanthomonas</taxon>
    </lineage>
</organism>
<keyword evidence="2" id="KW-1185">Reference proteome</keyword>
<dbReference type="EMBL" id="JAJIUS010000087">
    <property type="protein sequence ID" value="MCC8636535.1"/>
    <property type="molecule type" value="Genomic_DNA"/>
</dbReference>
<name>A0ABS8LQ83_XANEU</name>
<reference evidence="1" key="1">
    <citation type="submission" date="2021-11" db="EMBL/GenBank/DDBJ databases">
        <title>Genome resources and taxonomic validation of 89 Xanthomonas strains.</title>
        <authorList>
            <person name="Tambong J.T."/>
        </authorList>
    </citation>
    <scope>NUCLEOTIDE SEQUENCE</scope>
    <source>
        <strain evidence="1">Xv 72</strain>
    </source>
</reference>
<dbReference type="GeneID" id="97508762"/>
<proteinExistence type="predicted"/>
<evidence type="ECO:0000313" key="2">
    <source>
        <dbReference type="Proteomes" id="UP001430605"/>
    </source>
</evidence>
<gene>
    <name evidence="1" type="ORF">LN463_16480</name>
</gene>
<accession>A0ABS8LQ83</accession>
<dbReference type="Proteomes" id="UP001430605">
    <property type="component" value="Unassembled WGS sequence"/>
</dbReference>
<evidence type="ECO:0000313" key="1">
    <source>
        <dbReference type="EMBL" id="MCC8636535.1"/>
    </source>
</evidence>
<comment type="caution">
    <text evidence="1">The sequence shown here is derived from an EMBL/GenBank/DDBJ whole genome shotgun (WGS) entry which is preliminary data.</text>
</comment>
<sequence>MSDREIWIPPVPALSDIGAYNTESPGMPGLSVFVSMVAKQAAAERARAPFRRNLKK</sequence>